<accession>A0A8C2WJL9</accession>
<name>A0A8C2WJL9_CYCLU</name>
<comment type="subcellular location">
    <subcellularLocation>
        <location evidence="1">Nucleus</location>
    </subcellularLocation>
</comment>
<keyword evidence="5" id="KW-1185">Reference proteome</keyword>
<evidence type="ECO:0000256" key="1">
    <source>
        <dbReference type="ARBA" id="ARBA00004123"/>
    </source>
</evidence>
<dbReference type="Ensembl" id="ENSCLMT00005005876.1">
    <property type="protein sequence ID" value="ENSCLMP00005005443.1"/>
    <property type="gene ID" value="ENSCLMG00005003026.1"/>
</dbReference>
<evidence type="ECO:0000313" key="4">
    <source>
        <dbReference type="Ensembl" id="ENSCLMP00005005443.1"/>
    </source>
</evidence>
<protein>
    <submittedName>
        <fullName evidence="4">Uncharacterized protein</fullName>
    </submittedName>
</protein>
<evidence type="ECO:0000256" key="2">
    <source>
        <dbReference type="ARBA" id="ARBA00023242"/>
    </source>
</evidence>
<keyword evidence="2" id="KW-0539">Nucleus</keyword>
<evidence type="ECO:0000256" key="3">
    <source>
        <dbReference type="SAM" id="MobiDB-lite"/>
    </source>
</evidence>
<organism evidence="4 5">
    <name type="scientific">Cyclopterus lumpus</name>
    <name type="common">Lumpsucker</name>
    <dbReference type="NCBI Taxonomy" id="8103"/>
    <lineage>
        <taxon>Eukaryota</taxon>
        <taxon>Metazoa</taxon>
        <taxon>Chordata</taxon>
        <taxon>Craniata</taxon>
        <taxon>Vertebrata</taxon>
        <taxon>Euteleostomi</taxon>
        <taxon>Actinopterygii</taxon>
        <taxon>Neopterygii</taxon>
        <taxon>Teleostei</taxon>
        <taxon>Neoteleostei</taxon>
        <taxon>Acanthomorphata</taxon>
        <taxon>Eupercaria</taxon>
        <taxon>Perciformes</taxon>
        <taxon>Cottioidei</taxon>
        <taxon>Cottales</taxon>
        <taxon>Cyclopteridae</taxon>
        <taxon>Cyclopterus</taxon>
    </lineage>
</organism>
<evidence type="ECO:0000313" key="5">
    <source>
        <dbReference type="Proteomes" id="UP000694565"/>
    </source>
</evidence>
<feature type="region of interest" description="Disordered" evidence="3">
    <location>
        <begin position="1"/>
        <end position="43"/>
    </location>
</feature>
<proteinExistence type="predicted"/>
<feature type="compositionally biased region" description="Polar residues" evidence="3">
    <location>
        <begin position="34"/>
        <end position="43"/>
    </location>
</feature>
<dbReference type="GO" id="GO:0006355">
    <property type="term" value="P:regulation of DNA-templated transcription"/>
    <property type="evidence" value="ECO:0007669"/>
    <property type="project" value="InterPro"/>
</dbReference>
<dbReference type="PROSITE" id="PS00354">
    <property type="entry name" value="HMGI_Y"/>
    <property type="match status" value="1"/>
</dbReference>
<reference evidence="4" key="1">
    <citation type="submission" date="2025-08" db="UniProtKB">
        <authorList>
            <consortium name="Ensembl"/>
        </authorList>
    </citation>
    <scope>IDENTIFICATION</scope>
</reference>
<dbReference type="GO" id="GO:0005634">
    <property type="term" value="C:nucleus"/>
    <property type="evidence" value="ECO:0007669"/>
    <property type="project" value="UniProtKB-SubCell"/>
</dbReference>
<dbReference type="InterPro" id="IPR000637">
    <property type="entry name" value="HMGI/Y_DNA-bd_CS"/>
</dbReference>
<feature type="compositionally biased region" description="Basic and acidic residues" evidence="3">
    <location>
        <begin position="15"/>
        <end position="24"/>
    </location>
</feature>
<dbReference type="AlphaFoldDB" id="A0A8C2WJL9"/>
<dbReference type="Proteomes" id="UP000694565">
    <property type="component" value="Unplaced"/>
</dbReference>
<sequence>TRRPDSSSTQPLVSPKEKEATEKRGRGRPRKQPQVKTSDVSSGNLFIEVGHCSRFFCVSATRSTTKVGVCVKSKEPGTKTSSI</sequence>
<feature type="compositionally biased region" description="Polar residues" evidence="3">
    <location>
        <begin position="1"/>
        <end position="12"/>
    </location>
</feature>
<reference evidence="4" key="2">
    <citation type="submission" date="2025-09" db="UniProtKB">
        <authorList>
            <consortium name="Ensembl"/>
        </authorList>
    </citation>
    <scope>IDENTIFICATION</scope>
</reference>